<reference evidence="1" key="1">
    <citation type="submission" date="2019-12" db="EMBL/GenBank/DDBJ databases">
        <title>Genome sequencing and annotation of Brassica cretica.</title>
        <authorList>
            <person name="Studholme D.J."/>
            <person name="Sarris P."/>
        </authorList>
    </citation>
    <scope>NUCLEOTIDE SEQUENCE</scope>
    <source>
        <strain evidence="1">PFS-109/04</strain>
        <tissue evidence="1">Leaf</tissue>
    </source>
</reference>
<name>A0A8S9SRM2_BRACR</name>
<dbReference type="AlphaFoldDB" id="A0A8S9SRM2"/>
<sequence length="82" mass="9090">MLKPTSFLDYFNTIITCKSLSLGSENFSVAKDLNLSPLVKQPALANRYNTLVNSCFKANKPTILMLTFLKVCLNTSNLKISS</sequence>
<gene>
    <name evidence="1" type="ORF">F2Q69_00039055</name>
</gene>
<accession>A0A8S9SRM2</accession>
<dbReference type="Proteomes" id="UP000712600">
    <property type="component" value="Unassembled WGS sequence"/>
</dbReference>
<comment type="caution">
    <text evidence="1">The sequence shown here is derived from an EMBL/GenBank/DDBJ whole genome shotgun (WGS) entry which is preliminary data.</text>
</comment>
<evidence type="ECO:0000313" key="1">
    <source>
        <dbReference type="EMBL" id="KAF3602784.1"/>
    </source>
</evidence>
<organism evidence="1 2">
    <name type="scientific">Brassica cretica</name>
    <name type="common">Mustard</name>
    <dbReference type="NCBI Taxonomy" id="69181"/>
    <lineage>
        <taxon>Eukaryota</taxon>
        <taxon>Viridiplantae</taxon>
        <taxon>Streptophyta</taxon>
        <taxon>Embryophyta</taxon>
        <taxon>Tracheophyta</taxon>
        <taxon>Spermatophyta</taxon>
        <taxon>Magnoliopsida</taxon>
        <taxon>eudicotyledons</taxon>
        <taxon>Gunneridae</taxon>
        <taxon>Pentapetalae</taxon>
        <taxon>rosids</taxon>
        <taxon>malvids</taxon>
        <taxon>Brassicales</taxon>
        <taxon>Brassicaceae</taxon>
        <taxon>Brassiceae</taxon>
        <taxon>Brassica</taxon>
    </lineage>
</organism>
<dbReference type="EMBL" id="QGKX02000004">
    <property type="protein sequence ID" value="KAF3602784.1"/>
    <property type="molecule type" value="Genomic_DNA"/>
</dbReference>
<protein>
    <submittedName>
        <fullName evidence="1">Uncharacterized protein</fullName>
    </submittedName>
</protein>
<proteinExistence type="predicted"/>
<evidence type="ECO:0000313" key="2">
    <source>
        <dbReference type="Proteomes" id="UP000712600"/>
    </source>
</evidence>